<dbReference type="InterPro" id="IPR051328">
    <property type="entry name" value="T7SS_ABC-Transporter"/>
</dbReference>
<evidence type="ECO:0000256" key="4">
    <source>
        <dbReference type="ARBA" id="ARBA00023136"/>
    </source>
</evidence>
<evidence type="ECO:0000256" key="2">
    <source>
        <dbReference type="ARBA" id="ARBA00022692"/>
    </source>
</evidence>
<accession>A0A1G4R1L0</accession>
<evidence type="ECO:0000259" key="7">
    <source>
        <dbReference type="Pfam" id="PF12698"/>
    </source>
</evidence>
<dbReference type="OrthoDB" id="9811483at2"/>
<comment type="subcellular location">
    <subcellularLocation>
        <location evidence="1">Membrane</location>
        <topology evidence="1">Multi-pass membrane protein</topology>
    </subcellularLocation>
</comment>
<keyword evidence="3 6" id="KW-1133">Transmembrane helix</keyword>
<dbReference type="NCBIfam" id="TIGR03061">
    <property type="entry name" value="pip_yhgE_Nterm"/>
    <property type="match status" value="1"/>
</dbReference>
<dbReference type="PANTHER" id="PTHR43077">
    <property type="entry name" value="TRANSPORT PERMEASE YVFS-RELATED"/>
    <property type="match status" value="1"/>
</dbReference>
<feature type="transmembrane region" description="Helical" evidence="6">
    <location>
        <begin position="704"/>
        <end position="728"/>
    </location>
</feature>
<proteinExistence type="predicted"/>
<dbReference type="Proteomes" id="UP000198601">
    <property type="component" value="Unassembled WGS sequence"/>
</dbReference>
<dbReference type="Gene3D" id="3.40.1710.10">
    <property type="entry name" value="abc type-2 transporter like domain"/>
    <property type="match status" value="1"/>
</dbReference>
<dbReference type="Pfam" id="PF12698">
    <property type="entry name" value="ABC2_membrane_3"/>
    <property type="match status" value="1"/>
</dbReference>
<dbReference type="NCBIfam" id="TIGR03062">
    <property type="entry name" value="pip_yhgE_Cterm"/>
    <property type="match status" value="1"/>
</dbReference>
<dbReference type="AlphaFoldDB" id="A0A1G4R1L0"/>
<feature type="transmembrane region" description="Helical" evidence="6">
    <location>
        <begin position="21"/>
        <end position="43"/>
    </location>
</feature>
<dbReference type="InterPro" id="IPR017500">
    <property type="entry name" value="Phage_infect_YhgE_N"/>
</dbReference>
<dbReference type="GO" id="GO:0016020">
    <property type="term" value="C:membrane"/>
    <property type="evidence" value="ECO:0007669"/>
    <property type="project" value="UniProtKB-SubCell"/>
</dbReference>
<feature type="transmembrane region" description="Helical" evidence="6">
    <location>
        <begin position="665"/>
        <end position="683"/>
    </location>
</feature>
<feature type="transmembrane region" description="Helical" evidence="6">
    <location>
        <begin position="734"/>
        <end position="755"/>
    </location>
</feature>
<keyword evidence="2 6" id="KW-0812">Transmembrane</keyword>
<dbReference type="EMBL" id="FMTT01000011">
    <property type="protein sequence ID" value="SCW50588.1"/>
    <property type="molecule type" value="Genomic_DNA"/>
</dbReference>
<evidence type="ECO:0000256" key="3">
    <source>
        <dbReference type="ARBA" id="ARBA00022989"/>
    </source>
</evidence>
<feature type="coiled-coil region" evidence="5">
    <location>
        <begin position="309"/>
        <end position="336"/>
    </location>
</feature>
<dbReference type="STRING" id="624147.SAMN04487970_101115"/>
<feature type="domain" description="ABC-2 type transporter transmembrane" evidence="7">
    <location>
        <begin position="700"/>
        <end position="837"/>
    </location>
</feature>
<keyword evidence="5" id="KW-0175">Coiled coil</keyword>
<dbReference type="GO" id="GO:0140359">
    <property type="term" value="F:ABC-type transporter activity"/>
    <property type="evidence" value="ECO:0007669"/>
    <property type="project" value="InterPro"/>
</dbReference>
<evidence type="ECO:0000256" key="1">
    <source>
        <dbReference type="ARBA" id="ARBA00004141"/>
    </source>
</evidence>
<organism evidence="8 9">
    <name type="scientific">Paenibacillus tianmuensis</name>
    <dbReference type="NCBI Taxonomy" id="624147"/>
    <lineage>
        <taxon>Bacteria</taxon>
        <taxon>Bacillati</taxon>
        <taxon>Bacillota</taxon>
        <taxon>Bacilli</taxon>
        <taxon>Bacillales</taxon>
        <taxon>Paenibacillaceae</taxon>
        <taxon>Paenibacillus</taxon>
    </lineage>
</organism>
<evidence type="ECO:0000256" key="6">
    <source>
        <dbReference type="SAM" id="Phobius"/>
    </source>
</evidence>
<dbReference type="InterPro" id="IPR017501">
    <property type="entry name" value="Phage_infect_YhgE_C"/>
</dbReference>
<keyword evidence="4 6" id="KW-0472">Membrane</keyword>
<sequence length="862" mass="95714">MRKVSLRTVLRIYTHDIRRIVTNWVTLTVVCGLIMLPSLYAWINIYASWDPYANTKGIKVGVVNNDTGGTLKGITFNIGDEIVHSLKQNEKLGWTFYNTKDEGIAKAENGEVYATIVIPDDFSLKMSTMLSDQPVKPDLEYYVNEKENAIASKMTDAGASTIQREISTTFIKTVTEKVFETLNQAGAELDQRYPQIEKYKNLLYVLNENMPKLNQNLDEMLNRAENGFTQLNKTADHVPAVQDTLGKLIELNDGLSKDMYTASGNIKEIAPDVKENLYLLQTIFNKLAETTEDLNEQLTLYKPEVLTQLDNAVTDLDQLQQRVKDSSEQLEKAGVTVPNETLELASDIAMELNLFRGLLTDLKANIKDVGAAEKILNKLQPVNDRILDKITKFQTAVNELLAPIDEALNIRTFARLRDNLENIRQLSSGISSFTRNLSTTLAYKKANVDGKLSKSIDSISNMINRLLKNANSLAQSSAKGSFQLSKDLKSLAQRLEEWKGKTADLRKNIAQNQNLEKLLPDLARMNFAIAGSIGKLSLELDQTLFPKTESYLQKGSNLLADVNVILGNTQEDLAAAKDLMAGMASGGKIAVDDIRNFKERVPDLQQRLSDLTAVFQKIDSTVDVKDMIQLLKNRGIADNNFLALPVTMSTHPLFPISNYGAGMTPFYTTLSLWVGCLLLTSLLTAKFQPADFSFTSHEEYLGKYLLFATLSVLQGLIVALGDIFLLKIGIQEAGLFIGLTVLYCVVFSMIIYTLVTLFNNIGKSIGVVLLVLQLAGSGGTFPIQVTPAFFQTIHSMLPFTYAISGLREALAGVSYPTLMRDVWTLVGFFVSFLVIGYMFKPALTSFLSKYSKQLHHSGVIGH</sequence>
<feature type="transmembrane region" description="Helical" evidence="6">
    <location>
        <begin position="767"/>
        <end position="790"/>
    </location>
</feature>
<feature type="transmembrane region" description="Helical" evidence="6">
    <location>
        <begin position="822"/>
        <end position="839"/>
    </location>
</feature>
<reference evidence="9" key="1">
    <citation type="submission" date="2016-10" db="EMBL/GenBank/DDBJ databases">
        <authorList>
            <person name="Varghese N."/>
            <person name="Submissions S."/>
        </authorList>
    </citation>
    <scope>NUCLEOTIDE SEQUENCE [LARGE SCALE GENOMIC DNA]</scope>
    <source>
        <strain evidence="9">CGMCC 1.8946</strain>
    </source>
</reference>
<dbReference type="PANTHER" id="PTHR43077:SF10">
    <property type="entry name" value="TRANSPORT PERMEASE PROTEIN"/>
    <property type="match status" value="1"/>
</dbReference>
<evidence type="ECO:0000313" key="9">
    <source>
        <dbReference type="Proteomes" id="UP000198601"/>
    </source>
</evidence>
<evidence type="ECO:0000313" key="8">
    <source>
        <dbReference type="EMBL" id="SCW50588.1"/>
    </source>
</evidence>
<name>A0A1G4R1L0_9BACL</name>
<gene>
    <name evidence="8" type="ORF">SAMN04487970_101115</name>
</gene>
<evidence type="ECO:0000256" key="5">
    <source>
        <dbReference type="SAM" id="Coils"/>
    </source>
</evidence>
<dbReference type="InterPro" id="IPR013525">
    <property type="entry name" value="ABC2_TM"/>
</dbReference>
<keyword evidence="9" id="KW-1185">Reference proteome</keyword>
<protein>
    <submittedName>
        <fullName evidence="8">Putative membrane protein</fullName>
    </submittedName>
</protein>